<dbReference type="Proteomes" id="UP001345963">
    <property type="component" value="Unassembled WGS sequence"/>
</dbReference>
<name>A0ABU7BHF7_9TELE</name>
<sequence>MPSMQFSSMARCPLSCSICGSTQTWHFPGPPVRLSEHELLKEKKRRETDGQQGCCHRILTLLHQESSKPITQDSGFKQ</sequence>
<evidence type="ECO:0000313" key="1">
    <source>
        <dbReference type="EMBL" id="MED6249406.1"/>
    </source>
</evidence>
<reference evidence="1 2" key="1">
    <citation type="submission" date="2021-07" db="EMBL/GenBank/DDBJ databases">
        <authorList>
            <person name="Palmer J.M."/>
        </authorList>
    </citation>
    <scope>NUCLEOTIDE SEQUENCE [LARGE SCALE GENOMIC DNA]</scope>
    <source>
        <strain evidence="1 2">AT_MEX2019</strain>
        <tissue evidence="1">Muscle</tissue>
    </source>
</reference>
<comment type="caution">
    <text evidence="1">The sequence shown here is derived from an EMBL/GenBank/DDBJ whole genome shotgun (WGS) entry which is preliminary data.</text>
</comment>
<organism evidence="1 2">
    <name type="scientific">Ataeniobius toweri</name>
    <dbReference type="NCBI Taxonomy" id="208326"/>
    <lineage>
        <taxon>Eukaryota</taxon>
        <taxon>Metazoa</taxon>
        <taxon>Chordata</taxon>
        <taxon>Craniata</taxon>
        <taxon>Vertebrata</taxon>
        <taxon>Euteleostomi</taxon>
        <taxon>Actinopterygii</taxon>
        <taxon>Neopterygii</taxon>
        <taxon>Teleostei</taxon>
        <taxon>Neoteleostei</taxon>
        <taxon>Acanthomorphata</taxon>
        <taxon>Ovalentaria</taxon>
        <taxon>Atherinomorphae</taxon>
        <taxon>Cyprinodontiformes</taxon>
        <taxon>Goodeidae</taxon>
        <taxon>Ataeniobius</taxon>
    </lineage>
</organism>
<accession>A0ABU7BHF7</accession>
<evidence type="ECO:0000313" key="2">
    <source>
        <dbReference type="Proteomes" id="UP001345963"/>
    </source>
</evidence>
<proteinExistence type="predicted"/>
<gene>
    <name evidence="1" type="ORF">ATANTOWER_013606</name>
</gene>
<dbReference type="EMBL" id="JAHUTI010052031">
    <property type="protein sequence ID" value="MED6249406.1"/>
    <property type="molecule type" value="Genomic_DNA"/>
</dbReference>
<protein>
    <submittedName>
        <fullName evidence="1">Uncharacterized protein</fullName>
    </submittedName>
</protein>
<keyword evidence="2" id="KW-1185">Reference proteome</keyword>